<dbReference type="Pfam" id="PF13116">
    <property type="entry name" value="YhdP"/>
    <property type="match status" value="1"/>
</dbReference>
<evidence type="ECO:0000256" key="2">
    <source>
        <dbReference type="SAM" id="Phobius"/>
    </source>
</evidence>
<dbReference type="InterPro" id="IPR025263">
    <property type="entry name" value="YhdP_central"/>
</dbReference>
<accession>A0ABS8GAP7</accession>
<feature type="compositionally biased region" description="Polar residues" evidence="1">
    <location>
        <begin position="1264"/>
        <end position="1286"/>
    </location>
</feature>
<dbReference type="PANTHER" id="PTHR38690:SF1">
    <property type="entry name" value="PROTEASE"/>
    <property type="match status" value="1"/>
</dbReference>
<protein>
    <submittedName>
        <fullName evidence="4">TIGR02099 family protein</fullName>
    </submittedName>
</protein>
<comment type="caution">
    <text evidence="4">The sequence shown here is derived from an EMBL/GenBank/DDBJ whole genome shotgun (WGS) entry which is preliminary data.</text>
</comment>
<keyword evidence="2" id="KW-0472">Membrane</keyword>
<keyword evidence="2" id="KW-1133">Transmembrane helix</keyword>
<keyword evidence="2" id="KW-0812">Transmembrane</keyword>
<keyword evidence="5" id="KW-1185">Reference proteome</keyword>
<proteinExistence type="predicted"/>
<feature type="domain" description="YhdP central" evidence="3">
    <location>
        <begin position="13"/>
        <end position="1244"/>
    </location>
</feature>
<dbReference type="InterPro" id="IPR011836">
    <property type="entry name" value="YhdP"/>
</dbReference>
<dbReference type="PANTHER" id="PTHR38690">
    <property type="entry name" value="PROTEASE-RELATED"/>
    <property type="match status" value="1"/>
</dbReference>
<evidence type="ECO:0000259" key="3">
    <source>
        <dbReference type="Pfam" id="PF13116"/>
    </source>
</evidence>
<dbReference type="EMBL" id="JAJEWP010000005">
    <property type="protein sequence ID" value="MCC2617654.1"/>
    <property type="molecule type" value="Genomic_DNA"/>
</dbReference>
<gene>
    <name evidence="4" type="ORF">LJ739_15480</name>
</gene>
<organism evidence="4 5">
    <name type="scientific">Fluctibacter halophilus</name>
    <dbReference type="NCBI Taxonomy" id="226011"/>
    <lineage>
        <taxon>Bacteria</taxon>
        <taxon>Pseudomonadati</taxon>
        <taxon>Pseudomonadota</taxon>
        <taxon>Gammaproteobacteria</taxon>
        <taxon>Alteromonadales</taxon>
        <taxon>Alteromonadaceae</taxon>
        <taxon>Fluctibacter</taxon>
    </lineage>
</organism>
<evidence type="ECO:0000313" key="4">
    <source>
        <dbReference type="EMBL" id="MCC2617654.1"/>
    </source>
</evidence>
<reference evidence="4 5" key="1">
    <citation type="submission" date="2021-10" db="EMBL/GenBank/DDBJ databases">
        <title>Draft genome of Aestuariibacter halophilus JC2043.</title>
        <authorList>
            <person name="Emsley S.A."/>
            <person name="Pfannmuller K.M."/>
            <person name="Ushijima B."/>
            <person name="Saw J.H."/>
            <person name="Videau P."/>
        </authorList>
    </citation>
    <scope>NUCLEOTIDE SEQUENCE [LARGE SCALE GENOMIC DNA]</scope>
    <source>
        <strain evidence="4 5">JC2043</strain>
    </source>
</reference>
<feature type="region of interest" description="Disordered" evidence="1">
    <location>
        <begin position="1246"/>
        <end position="1286"/>
    </location>
</feature>
<evidence type="ECO:0000256" key="1">
    <source>
        <dbReference type="SAM" id="MobiDB-lite"/>
    </source>
</evidence>
<feature type="transmembrane region" description="Helical" evidence="2">
    <location>
        <begin position="20"/>
        <end position="42"/>
    </location>
</feature>
<sequence length="1286" mass="141375">MSKQPRVTASKFVGVAIKKLWTLMAITLVTVAVLISVLRYTLPHLDQQKHRVEQFLADQYGIDLSIGQISAGWHGIGPSLVLQDVQLRQNAASPLDLSVQTTQIEIDFWASVLAGQIQSTRFELDGLALRINLAQLQQGESDYPVVDALQRLFLEQLQRFSVTDSHIAVTTRYDEQLIQIETLSWVNQDQHHQGVGQLQVVELASNSASFVLDLHGDPSDLNGLFYASAEALDVSPWLNQWLPTEQELTTSRANMTWWSGIKNSRVTDVHVEFGNSDFAWDTAQSTLSASVIGGDLRAEPDAEGWRFNLDNLIINIDQRTLASNWRGHIAQDGRSRLMLMNSIDVAPLLPLTALVLDEQQQSMLAELDPQASIDELAVMFSQQVAAYARFNDIGWQQTAAIPGLENLTAELFWQGKHGGFTLRGVQDIVHIDDMLDDDLLYQDLQAQGFVTLNDGGFNLQVPQLRLRNDWLSLTQRLAYDSHSDVLQSQTQIEPMSVARAKRLFPGTLMGQQTKAYLSRALVDGQVGAAEVLWFGRPAAFPFDNNQGVFQARVQISDSTFAFDPGWPALTDLSLSLAFDNEALVMTSEAGTLQGVELSDLHAVIPRLVSDARLLIDTHGRAEGQVVSQLMMDSDLSDSVGVALTDGVQLGGSVGVKLHLDIPLSGNDVVAKGEVSLDNNTLWVPSLDMTFNKVGGTVLFENDRVRVDELQADLLGQPVRVNYLGALEPGQGYRSQISMHGDWQVAALLEQQHPPLQDWLSGASTWRAMVDLLLTDEGYEYAMDIQSDLVGVGSSLPSPFAKVAVDSMPLHVVGQGDQQATTVKVSLGEDIVFNGVLPHDTLQFSRAHLGVGDTDVLSMGLGFSISAQLETVDAQRWYQAIDALIAGIPDGEAPMLGEPQRIYVEAQRLNLFGHHVDNLELVAKHSTQDWLLQLNAQQLRADVQLYYDWLNKGVDVQADFLDLTPPKDTNTDAAVIDTLQPDWQRMPPIRFQCQRCRLDDMDIGKVGFALQRADQGMTIESLSLESAHGKVQAQGRWQTGDDAVMFTALEGEFTSSDLGAYLKNLGVDSGIKDSKASFAFDLQWDGAPFAFNLESLDGDVNWRLSDGYLTDVSDKGSRIFSLLSLQSLVRKLSLDFRDVFAKGFFYDKMTGSFQVADGRAHTEDTVIDGGAGEMTLTGYTDLPSRALNYRIGFTPNVTSSLPLLVYWMVNPASAIAALAIDQVLTETKVISNVQYSLTGTLDEPQLTELDRKSRDISLPARVDTPPSSQGTPPVQEPQSPDSPGQGE</sequence>
<name>A0ABS8GAP7_9ALTE</name>
<dbReference type="RefSeq" id="WP_229161971.1">
    <property type="nucleotide sequence ID" value="NZ_JAJEWP010000005.1"/>
</dbReference>
<dbReference type="Proteomes" id="UP001520878">
    <property type="component" value="Unassembled WGS sequence"/>
</dbReference>
<dbReference type="NCBIfam" id="TIGR02099">
    <property type="entry name" value="YhdP family protein"/>
    <property type="match status" value="1"/>
</dbReference>
<evidence type="ECO:0000313" key="5">
    <source>
        <dbReference type="Proteomes" id="UP001520878"/>
    </source>
</evidence>